<feature type="domain" description="DUF7730" evidence="1">
    <location>
        <begin position="81"/>
        <end position="258"/>
    </location>
</feature>
<gene>
    <name evidence="2" type="ORF">B0H63DRAFT_458907</name>
</gene>
<protein>
    <recommendedName>
        <fullName evidence="1">DUF7730 domain-containing protein</fullName>
    </recommendedName>
</protein>
<dbReference type="AlphaFoldDB" id="A0AAE0P5K5"/>
<organism evidence="2 3">
    <name type="scientific">Podospora didyma</name>
    <dbReference type="NCBI Taxonomy" id="330526"/>
    <lineage>
        <taxon>Eukaryota</taxon>
        <taxon>Fungi</taxon>
        <taxon>Dikarya</taxon>
        <taxon>Ascomycota</taxon>
        <taxon>Pezizomycotina</taxon>
        <taxon>Sordariomycetes</taxon>
        <taxon>Sordariomycetidae</taxon>
        <taxon>Sordariales</taxon>
        <taxon>Podosporaceae</taxon>
        <taxon>Podospora</taxon>
    </lineage>
</organism>
<evidence type="ECO:0000313" key="2">
    <source>
        <dbReference type="EMBL" id="KAK3393706.1"/>
    </source>
</evidence>
<dbReference type="Pfam" id="PF24864">
    <property type="entry name" value="DUF7730"/>
    <property type="match status" value="1"/>
</dbReference>
<evidence type="ECO:0000259" key="1">
    <source>
        <dbReference type="Pfam" id="PF24864"/>
    </source>
</evidence>
<proteinExistence type="predicted"/>
<dbReference type="Proteomes" id="UP001285441">
    <property type="component" value="Unassembled WGS sequence"/>
</dbReference>
<keyword evidence="3" id="KW-1185">Reference proteome</keyword>
<reference evidence="2" key="2">
    <citation type="submission" date="2023-06" db="EMBL/GenBank/DDBJ databases">
        <authorList>
            <consortium name="Lawrence Berkeley National Laboratory"/>
            <person name="Haridas S."/>
            <person name="Hensen N."/>
            <person name="Bonometti L."/>
            <person name="Westerberg I."/>
            <person name="Brannstrom I.O."/>
            <person name="Guillou S."/>
            <person name="Cros-Aarteil S."/>
            <person name="Calhoun S."/>
            <person name="Kuo A."/>
            <person name="Mondo S."/>
            <person name="Pangilinan J."/>
            <person name="Riley R."/>
            <person name="LaButti K."/>
            <person name="Andreopoulos B."/>
            <person name="Lipzen A."/>
            <person name="Chen C."/>
            <person name="Yanf M."/>
            <person name="Daum C."/>
            <person name="Ng V."/>
            <person name="Clum A."/>
            <person name="Steindorff A."/>
            <person name="Ohm R."/>
            <person name="Martin F."/>
            <person name="Silar P."/>
            <person name="Natvig D."/>
            <person name="Lalanne C."/>
            <person name="Gautier V."/>
            <person name="Ament-velasquez S.L."/>
            <person name="Kruys A."/>
            <person name="Hutchinson M.I."/>
            <person name="Powell A.J."/>
            <person name="Barry K."/>
            <person name="Miller A.N."/>
            <person name="Grigoriev I.V."/>
            <person name="Debuchy R."/>
            <person name="Gladieux P."/>
            <person name="Thoren M.H."/>
            <person name="Johannesson H."/>
        </authorList>
    </citation>
    <scope>NUCLEOTIDE SEQUENCE</scope>
    <source>
        <strain evidence="2">CBS 232.78</strain>
    </source>
</reference>
<comment type="caution">
    <text evidence="2">The sequence shown here is derived from an EMBL/GenBank/DDBJ whole genome shotgun (WGS) entry which is preliminary data.</text>
</comment>
<sequence length="339" mass="38660">MLGVSSLSGSGSGRYHHLDWQYHQVDVLPIMNDHPPAILNGSHGTMAWPHAHFEQRQQRRQQAVLDYRHHQQQKEETKNNTKKSTLLNLPVEIRLQIYTWILLQNPMRQAELSPGYPAPTPSAYLVTPAKPSVAEEIHHRCRHHHHSFLSNRPTGSIPTSLLQTCRQIYLEARVIPFHANEFVFPNWFASGLTAAVAFVRGLPCDWQRESMRFVRLEVTTEGYHPYALMHGVKTCKAERVRDWTELCGLWGVGLRGLRLRIAFRGERVLGDDEEWVQGWEKLKGLRWLEVELVGVEAGGGMMMGDEEKVRWCESLGEVINRGRGVGETVDVLCVKGVKA</sequence>
<dbReference type="PANTHER" id="PTHR38790">
    <property type="entry name" value="2EXR DOMAIN-CONTAINING PROTEIN-RELATED"/>
    <property type="match status" value="1"/>
</dbReference>
<dbReference type="EMBL" id="JAULSW010000001">
    <property type="protein sequence ID" value="KAK3393706.1"/>
    <property type="molecule type" value="Genomic_DNA"/>
</dbReference>
<evidence type="ECO:0000313" key="3">
    <source>
        <dbReference type="Proteomes" id="UP001285441"/>
    </source>
</evidence>
<accession>A0AAE0P5K5</accession>
<name>A0AAE0P5K5_9PEZI</name>
<reference evidence="2" key="1">
    <citation type="journal article" date="2023" name="Mol. Phylogenet. Evol.">
        <title>Genome-scale phylogeny and comparative genomics of the fungal order Sordariales.</title>
        <authorList>
            <person name="Hensen N."/>
            <person name="Bonometti L."/>
            <person name="Westerberg I."/>
            <person name="Brannstrom I.O."/>
            <person name="Guillou S."/>
            <person name="Cros-Aarteil S."/>
            <person name="Calhoun S."/>
            <person name="Haridas S."/>
            <person name="Kuo A."/>
            <person name="Mondo S."/>
            <person name="Pangilinan J."/>
            <person name="Riley R."/>
            <person name="LaButti K."/>
            <person name="Andreopoulos B."/>
            <person name="Lipzen A."/>
            <person name="Chen C."/>
            <person name="Yan M."/>
            <person name="Daum C."/>
            <person name="Ng V."/>
            <person name="Clum A."/>
            <person name="Steindorff A."/>
            <person name="Ohm R.A."/>
            <person name="Martin F."/>
            <person name="Silar P."/>
            <person name="Natvig D.O."/>
            <person name="Lalanne C."/>
            <person name="Gautier V."/>
            <person name="Ament-Velasquez S.L."/>
            <person name="Kruys A."/>
            <person name="Hutchinson M.I."/>
            <person name="Powell A.J."/>
            <person name="Barry K."/>
            <person name="Miller A.N."/>
            <person name="Grigoriev I.V."/>
            <person name="Debuchy R."/>
            <person name="Gladieux P."/>
            <person name="Hiltunen Thoren M."/>
            <person name="Johannesson H."/>
        </authorList>
    </citation>
    <scope>NUCLEOTIDE SEQUENCE</scope>
    <source>
        <strain evidence="2">CBS 232.78</strain>
    </source>
</reference>
<dbReference type="InterPro" id="IPR056632">
    <property type="entry name" value="DUF7730"/>
</dbReference>